<feature type="transmembrane region" description="Helical" evidence="1">
    <location>
        <begin position="488"/>
        <end position="505"/>
    </location>
</feature>
<keyword evidence="1" id="KW-1133">Transmembrane helix</keyword>
<reference evidence="2 3" key="1">
    <citation type="submission" date="2023-01" db="EMBL/GenBank/DDBJ databases">
        <title>Analysis of 21 Apiospora genomes using comparative genomics revels a genus with tremendous synthesis potential of carbohydrate active enzymes and secondary metabolites.</title>
        <authorList>
            <person name="Sorensen T."/>
        </authorList>
    </citation>
    <scope>NUCLEOTIDE SEQUENCE [LARGE SCALE GENOMIC DNA]</scope>
    <source>
        <strain evidence="2 3">CBS 135458</strain>
    </source>
</reference>
<feature type="transmembrane region" description="Helical" evidence="1">
    <location>
        <begin position="517"/>
        <end position="535"/>
    </location>
</feature>
<accession>A0ABR1TUE9</accession>
<gene>
    <name evidence="2" type="ORF">PG994_011932</name>
</gene>
<proteinExistence type="predicted"/>
<keyword evidence="1" id="KW-0812">Transmembrane</keyword>
<evidence type="ECO:0000313" key="3">
    <source>
        <dbReference type="Proteomes" id="UP001480595"/>
    </source>
</evidence>
<dbReference type="RefSeq" id="XP_066712451.1">
    <property type="nucleotide sequence ID" value="XM_066863341.1"/>
</dbReference>
<sequence>MHPFSVVTLAIFVAGYGTARWDLVTRLYELALFAWDKGVISRSFQGFALLSLLFLVVLVPVQYLASLEADLAEYLSGCWDMPEHDGLMRVFWPADIERSELPGVIVGWKNSSLDVVVVAVLNHVDPKSVESALERGILLRNAPHPTQRIAQLCGSQSMHVLGLTNVGPDASLDAEPSWVKAKIDPYQRAPTITCAVASSVQIILFERPIPQNMQYISLNPIALALVDKEDTRQPTVSEASDAEEEEQEKLAKKKRQHLVEKLQQHSVIRHPPTMKDKVLPRIVNQVNWAWELEQLLQKNVSLIGTRPKRTLSVSERVVEQATTMRNYVVVQIWDFIILYIFPIIRAIFIFVLIGHRGAAEILLQILEWRPRPGSPALKDISATAQQVEIRLQQFCYWPMQYVKLRLRKNDWDSVTTSHPDYIRFYNSLWLVANDVIIGIALGSYIIDNAAWVSDQIGLLLQQYTVDALHSSIEWLMGWPAGLKLNKELALFLGDLFLWVIEYWAGCIRALQPVLPRIIWFIGFSSFGGASMPIAFSSDLLSLLTVHIYSFYLAAARIFHWQLTILLSLFQLFRGKKYNVLRNRVDSCDYDLDQLLLGTILFTLLFFLLPTVAVFYLNFAVARMAIILLKAMFDTQLSCLNHFPLFAPDASGEGSSASPCSAAYFRYTSQVLTLALCKPIPLSFTAMFHQYFRMGKRIRKHYLSPRVVFCLATGRFVPPINRRNLYSLQYSMLPAARAGIMEMWHALNSLPAMKRPVKVHPFVSNGGSTRMNGRRGAY</sequence>
<dbReference type="GeneID" id="92096404"/>
<dbReference type="Pfam" id="PF05024">
    <property type="entry name" value="Gpi1"/>
    <property type="match status" value="1"/>
</dbReference>
<protein>
    <submittedName>
        <fullName evidence="2">N-acetylglucosaminyl-phosphatidylinositol biosynthetic protein</fullName>
    </submittedName>
</protein>
<organism evidence="2 3">
    <name type="scientific">Apiospora phragmitis</name>
    <dbReference type="NCBI Taxonomy" id="2905665"/>
    <lineage>
        <taxon>Eukaryota</taxon>
        <taxon>Fungi</taxon>
        <taxon>Dikarya</taxon>
        <taxon>Ascomycota</taxon>
        <taxon>Pezizomycotina</taxon>
        <taxon>Sordariomycetes</taxon>
        <taxon>Xylariomycetidae</taxon>
        <taxon>Amphisphaeriales</taxon>
        <taxon>Apiosporaceae</taxon>
        <taxon>Apiospora</taxon>
    </lineage>
</organism>
<dbReference type="Proteomes" id="UP001480595">
    <property type="component" value="Unassembled WGS sequence"/>
</dbReference>
<evidence type="ECO:0000313" key="2">
    <source>
        <dbReference type="EMBL" id="KAK8050202.1"/>
    </source>
</evidence>
<feature type="transmembrane region" description="Helical" evidence="1">
    <location>
        <begin position="593"/>
        <end position="618"/>
    </location>
</feature>
<keyword evidence="3" id="KW-1185">Reference proteome</keyword>
<dbReference type="EMBL" id="JAQQWL010000011">
    <property type="protein sequence ID" value="KAK8050202.1"/>
    <property type="molecule type" value="Genomic_DNA"/>
</dbReference>
<dbReference type="PANTHER" id="PTHR21329">
    <property type="entry name" value="PHOSPHATIDYLINOSITOL N-ACETYLGLUCOSAMINYLTRANSFERASE SUBUNIT Q-RELATED"/>
    <property type="match status" value="1"/>
</dbReference>
<comment type="caution">
    <text evidence="2">The sequence shown here is derived from an EMBL/GenBank/DDBJ whole genome shotgun (WGS) entry which is preliminary data.</text>
</comment>
<feature type="transmembrane region" description="Helical" evidence="1">
    <location>
        <begin position="43"/>
        <end position="65"/>
    </location>
</feature>
<dbReference type="PANTHER" id="PTHR21329:SF3">
    <property type="entry name" value="PHOSPHATIDYLINOSITOL N-ACETYLGLUCOSAMINYLTRANSFERASE SUBUNIT Q"/>
    <property type="match status" value="1"/>
</dbReference>
<feature type="transmembrane region" description="Helical" evidence="1">
    <location>
        <begin position="332"/>
        <end position="353"/>
    </location>
</feature>
<dbReference type="InterPro" id="IPR007720">
    <property type="entry name" value="PigQ/GPI1"/>
</dbReference>
<name>A0ABR1TUE9_9PEZI</name>
<evidence type="ECO:0000256" key="1">
    <source>
        <dbReference type="SAM" id="Phobius"/>
    </source>
</evidence>
<keyword evidence="1" id="KW-0472">Membrane</keyword>
<feature type="transmembrane region" description="Helical" evidence="1">
    <location>
        <begin position="547"/>
        <end position="572"/>
    </location>
</feature>